<comment type="PTM">
    <text evidence="12">Upon Fe-S cluster removal intramolecular disulfide bonds are formed.</text>
</comment>
<name>A0AB38FIZ7_RHOWR</name>
<evidence type="ECO:0000256" key="2">
    <source>
        <dbReference type="ARBA" id="ARBA00006597"/>
    </source>
</evidence>
<evidence type="ECO:0000259" key="14">
    <source>
        <dbReference type="PROSITE" id="PS51674"/>
    </source>
</evidence>
<evidence type="ECO:0000313" key="15">
    <source>
        <dbReference type="EMBL" id="SPZ41491.1"/>
    </source>
</evidence>
<evidence type="ECO:0000256" key="6">
    <source>
        <dbReference type="ARBA" id="ARBA00023004"/>
    </source>
</evidence>
<keyword evidence="5 12" id="KW-0479">Metal-binding</keyword>
<keyword evidence="7 12" id="KW-0411">Iron-sulfur</keyword>
<evidence type="ECO:0000256" key="10">
    <source>
        <dbReference type="ARBA" id="ARBA00023157"/>
    </source>
</evidence>
<feature type="region of interest" description="Disordered" evidence="13">
    <location>
        <begin position="1"/>
        <end position="24"/>
    </location>
</feature>
<evidence type="ECO:0000256" key="3">
    <source>
        <dbReference type="ARBA" id="ARBA00022485"/>
    </source>
</evidence>
<dbReference type="GO" id="GO:0045454">
    <property type="term" value="P:cell redox homeostasis"/>
    <property type="evidence" value="ECO:0007669"/>
    <property type="project" value="TreeGrafter"/>
</dbReference>
<reference evidence="15 16" key="1">
    <citation type="submission" date="2018-06" db="EMBL/GenBank/DDBJ databases">
        <authorList>
            <consortium name="Pathogen Informatics"/>
            <person name="Doyle S."/>
        </authorList>
    </citation>
    <scope>NUCLEOTIDE SEQUENCE [LARGE SCALE GENOMIC DNA]</scope>
    <source>
        <strain evidence="15 16">NCTC13229</strain>
    </source>
</reference>
<dbReference type="GO" id="GO:0003677">
    <property type="term" value="F:DNA binding"/>
    <property type="evidence" value="ECO:0007669"/>
    <property type="project" value="UniProtKB-UniRule"/>
</dbReference>
<organism evidence="15 16">
    <name type="scientific">Rhodococcus wratislaviensis</name>
    <name type="common">Tsukamurella wratislaviensis</name>
    <dbReference type="NCBI Taxonomy" id="44752"/>
    <lineage>
        <taxon>Bacteria</taxon>
        <taxon>Bacillati</taxon>
        <taxon>Actinomycetota</taxon>
        <taxon>Actinomycetes</taxon>
        <taxon>Mycobacteriales</taxon>
        <taxon>Nocardiaceae</taxon>
        <taxon>Rhodococcus</taxon>
    </lineage>
</organism>
<dbReference type="GO" id="GO:0005737">
    <property type="term" value="C:cytoplasm"/>
    <property type="evidence" value="ECO:0007669"/>
    <property type="project" value="UniProtKB-SubCell"/>
</dbReference>
<keyword evidence="9 12" id="KW-0238">DNA-binding</keyword>
<dbReference type="PROSITE" id="PS51674">
    <property type="entry name" value="4FE4S_WBL"/>
    <property type="match status" value="1"/>
</dbReference>
<keyword evidence="8 12" id="KW-0805">Transcription regulation</keyword>
<evidence type="ECO:0000256" key="11">
    <source>
        <dbReference type="ARBA" id="ARBA00023163"/>
    </source>
</evidence>
<evidence type="ECO:0000256" key="7">
    <source>
        <dbReference type="ARBA" id="ARBA00023014"/>
    </source>
</evidence>
<evidence type="ECO:0000256" key="9">
    <source>
        <dbReference type="ARBA" id="ARBA00023125"/>
    </source>
</evidence>
<evidence type="ECO:0000256" key="8">
    <source>
        <dbReference type="ARBA" id="ARBA00023015"/>
    </source>
</evidence>
<dbReference type="PANTHER" id="PTHR38839">
    <property type="entry name" value="TRANSCRIPTIONAL REGULATOR WHID-RELATED"/>
    <property type="match status" value="1"/>
</dbReference>
<dbReference type="GO" id="GO:0046872">
    <property type="term" value="F:metal ion binding"/>
    <property type="evidence" value="ECO:0007669"/>
    <property type="project" value="UniProtKB-KW"/>
</dbReference>
<dbReference type="GO" id="GO:0051539">
    <property type="term" value="F:4 iron, 4 sulfur cluster binding"/>
    <property type="evidence" value="ECO:0007669"/>
    <property type="project" value="UniProtKB-UniRule"/>
</dbReference>
<feature type="binding site" evidence="12">
    <location>
        <position position="99"/>
    </location>
    <ligand>
        <name>[4Fe-4S] cluster</name>
        <dbReference type="ChEBI" id="CHEBI:49883"/>
    </ligand>
</feature>
<dbReference type="GO" id="GO:0047134">
    <property type="term" value="F:protein-disulfide reductase [NAD(P)H] activity"/>
    <property type="evidence" value="ECO:0007669"/>
    <property type="project" value="TreeGrafter"/>
</dbReference>
<comment type="function">
    <text evidence="12">Acts as a transcriptional regulator. Probably redox-responsive. The apo- but not holo-form probably binds DNA.</text>
</comment>
<proteinExistence type="inferred from homology"/>
<keyword evidence="11 12" id="KW-0804">Transcription</keyword>
<dbReference type="GO" id="GO:0045892">
    <property type="term" value="P:negative regulation of DNA-templated transcription"/>
    <property type="evidence" value="ECO:0007669"/>
    <property type="project" value="TreeGrafter"/>
</dbReference>
<evidence type="ECO:0000256" key="4">
    <source>
        <dbReference type="ARBA" id="ARBA00022490"/>
    </source>
</evidence>
<sequence length="140" mass="15861">MTGPTGRRALPPITPWQRHTPPVAESKDDIVDPVLAHKAIQRYTTSAAELPRPRTELWDWQLHALCRGSDTAVFFPPTNLRGPARTRIEYRAKRICQDCPVLTECREHALEAGEPYGVWGGMTARERALHPRRLLETLSC</sequence>
<dbReference type="EMBL" id="UAUI01000022">
    <property type="protein sequence ID" value="SPZ41491.1"/>
    <property type="molecule type" value="Genomic_DNA"/>
</dbReference>
<dbReference type="GO" id="GO:0035731">
    <property type="term" value="F:dinitrosyl-iron complex binding"/>
    <property type="evidence" value="ECO:0007669"/>
    <property type="project" value="UniProtKB-UniRule"/>
</dbReference>
<evidence type="ECO:0000256" key="1">
    <source>
        <dbReference type="ARBA" id="ARBA00004496"/>
    </source>
</evidence>
<evidence type="ECO:0000256" key="12">
    <source>
        <dbReference type="HAMAP-Rule" id="MF_01479"/>
    </source>
</evidence>
<dbReference type="Pfam" id="PF02467">
    <property type="entry name" value="Whib"/>
    <property type="match status" value="1"/>
</dbReference>
<evidence type="ECO:0000256" key="5">
    <source>
        <dbReference type="ARBA" id="ARBA00022723"/>
    </source>
</evidence>
<evidence type="ECO:0000313" key="16">
    <source>
        <dbReference type="Proteomes" id="UP000251211"/>
    </source>
</evidence>
<keyword evidence="4 12" id="KW-0963">Cytoplasm</keyword>
<accession>A0AB38FIZ7</accession>
<keyword evidence="10 12" id="KW-1015">Disulfide bond</keyword>
<feature type="binding site" evidence="12">
    <location>
        <position position="66"/>
    </location>
    <ligand>
        <name>[4Fe-4S] cluster</name>
        <dbReference type="ChEBI" id="CHEBI:49883"/>
    </ligand>
</feature>
<comment type="PTM">
    <text evidence="12">The Fe-S cluster can be nitrosylated by nitric oxide (NO).</text>
</comment>
<protein>
    <recommendedName>
        <fullName evidence="12">Transcriptional regulator WhiB</fullName>
    </recommendedName>
</protein>
<comment type="caution">
    <text evidence="15">The sequence shown here is derived from an EMBL/GenBank/DDBJ whole genome shotgun (WGS) entry which is preliminary data.</text>
</comment>
<feature type="domain" description="4Fe-4S Wbl-type" evidence="14">
    <location>
        <begin position="65"/>
        <end position="129"/>
    </location>
</feature>
<keyword evidence="3 12" id="KW-0004">4Fe-4S</keyword>
<evidence type="ECO:0000256" key="13">
    <source>
        <dbReference type="SAM" id="MobiDB-lite"/>
    </source>
</evidence>
<keyword evidence="6 12" id="KW-0408">Iron</keyword>
<dbReference type="AlphaFoldDB" id="A0AB38FIZ7"/>
<gene>
    <name evidence="12" type="primary">whiB</name>
    <name evidence="15" type="ORF">NCTC13229_05000</name>
</gene>
<dbReference type="PANTHER" id="PTHR38839:SF5">
    <property type="entry name" value="TRANSCRIPTIONAL REGULATOR WHID"/>
    <property type="match status" value="1"/>
</dbReference>
<comment type="subcellular location">
    <subcellularLocation>
        <location evidence="1 12">Cytoplasm</location>
    </subcellularLocation>
</comment>
<dbReference type="InterPro" id="IPR034768">
    <property type="entry name" value="4FE4S_WBL"/>
</dbReference>
<dbReference type="HAMAP" id="MF_01479">
    <property type="entry name" value="WhiB"/>
    <property type="match status" value="1"/>
</dbReference>
<feature type="binding site" evidence="12">
    <location>
        <position position="105"/>
    </location>
    <ligand>
        <name>[4Fe-4S] cluster</name>
        <dbReference type="ChEBI" id="CHEBI:49883"/>
    </ligand>
</feature>
<comment type="similarity">
    <text evidence="2 12">Belongs to the WhiB family.</text>
</comment>
<dbReference type="InterPro" id="IPR003482">
    <property type="entry name" value="Whib"/>
</dbReference>
<comment type="cofactor">
    <cofactor evidence="12">
        <name>[4Fe-4S] cluster</name>
        <dbReference type="ChEBI" id="CHEBI:49883"/>
    </cofactor>
    <text evidence="12">Binds 1 [4Fe-4S] cluster per subunit. Following nitrosylation of the [4Fe-4S] cluster binds 1 [4Fe-8(NO)] cluster per subunit.</text>
</comment>
<dbReference type="Proteomes" id="UP000251211">
    <property type="component" value="Unassembled WGS sequence"/>
</dbReference>
<feature type="binding site" evidence="12">
    <location>
        <position position="96"/>
    </location>
    <ligand>
        <name>[4Fe-4S] cluster</name>
        <dbReference type="ChEBI" id="CHEBI:49883"/>
    </ligand>
</feature>